<keyword evidence="3" id="KW-1185">Reference proteome</keyword>
<dbReference type="EMBL" id="JBHSGS010000054">
    <property type="protein sequence ID" value="MFC4720020.1"/>
    <property type="molecule type" value="Genomic_DNA"/>
</dbReference>
<protein>
    <submittedName>
        <fullName evidence="2">Methyltransferase domain-containing protein</fullName>
    </submittedName>
</protein>
<dbReference type="Proteomes" id="UP001595969">
    <property type="component" value="Unassembled WGS sequence"/>
</dbReference>
<dbReference type="SUPFAM" id="SSF53335">
    <property type="entry name" value="S-adenosyl-L-methionine-dependent methyltransferases"/>
    <property type="match status" value="1"/>
</dbReference>
<feature type="domain" description="Methyltransferase" evidence="1">
    <location>
        <begin position="48"/>
        <end position="131"/>
    </location>
</feature>
<keyword evidence="2" id="KW-0489">Methyltransferase</keyword>
<dbReference type="Gene3D" id="3.40.50.150">
    <property type="entry name" value="Vaccinia Virus protein VP39"/>
    <property type="match status" value="1"/>
</dbReference>
<comment type="caution">
    <text evidence="2">The sequence shown here is derived from an EMBL/GenBank/DDBJ whole genome shotgun (WGS) entry which is preliminary data.</text>
</comment>
<organism evidence="2 3">
    <name type="scientific">Enterococcus lemanii</name>
    <dbReference type="NCBI Taxonomy" id="1159752"/>
    <lineage>
        <taxon>Bacteria</taxon>
        <taxon>Bacillati</taxon>
        <taxon>Bacillota</taxon>
        <taxon>Bacilli</taxon>
        <taxon>Lactobacillales</taxon>
        <taxon>Enterococcaceae</taxon>
        <taxon>Enterococcus</taxon>
    </lineage>
</organism>
<keyword evidence="2" id="KW-0808">Transferase</keyword>
<dbReference type="Pfam" id="PF13649">
    <property type="entry name" value="Methyltransf_25"/>
    <property type="match status" value="1"/>
</dbReference>
<reference evidence="3" key="1">
    <citation type="journal article" date="2019" name="Int. J. Syst. Evol. Microbiol.">
        <title>The Global Catalogue of Microorganisms (GCM) 10K type strain sequencing project: providing services to taxonomists for standard genome sequencing and annotation.</title>
        <authorList>
            <consortium name="The Broad Institute Genomics Platform"/>
            <consortium name="The Broad Institute Genome Sequencing Center for Infectious Disease"/>
            <person name="Wu L."/>
            <person name="Ma J."/>
        </authorList>
    </citation>
    <scope>NUCLEOTIDE SEQUENCE [LARGE SCALE GENOMIC DNA]</scope>
    <source>
        <strain evidence="3">CGMCC 1.19032</strain>
    </source>
</reference>
<evidence type="ECO:0000313" key="2">
    <source>
        <dbReference type="EMBL" id="MFC4720020.1"/>
    </source>
</evidence>
<dbReference type="InterPro" id="IPR029063">
    <property type="entry name" value="SAM-dependent_MTases_sf"/>
</dbReference>
<accession>A0ABV9MZ21</accession>
<dbReference type="RefSeq" id="WP_204654478.1">
    <property type="nucleotide sequence ID" value="NZ_JAFBFD010000028.1"/>
</dbReference>
<sequence>MNLNEQQTFWDDFAQEYTEIQAETVTKIGEDVAHFLAETALFPVTSFVDLAGGSGKYVPYLRSFCQDYYLIDFSKEMLQIASTQFKGEDIKYWQIDQQAFFEQASPASYDFIFTAMNPALQTKADLDQLVRIATKGVAILRLTSDSDVLFSPWEEGVDDSLMAQYKNWLDVDFESKLFTYTMVEEIERSFFENYFEGELQQELMIQLLQKYFSHSNTYQNKRTITFELLLVKTYKSRGINEDY</sequence>
<dbReference type="InterPro" id="IPR041698">
    <property type="entry name" value="Methyltransf_25"/>
</dbReference>
<dbReference type="GO" id="GO:0008168">
    <property type="term" value="F:methyltransferase activity"/>
    <property type="evidence" value="ECO:0007669"/>
    <property type="project" value="UniProtKB-KW"/>
</dbReference>
<evidence type="ECO:0000259" key="1">
    <source>
        <dbReference type="Pfam" id="PF13649"/>
    </source>
</evidence>
<evidence type="ECO:0000313" key="3">
    <source>
        <dbReference type="Proteomes" id="UP001595969"/>
    </source>
</evidence>
<dbReference type="GO" id="GO:0032259">
    <property type="term" value="P:methylation"/>
    <property type="evidence" value="ECO:0007669"/>
    <property type="project" value="UniProtKB-KW"/>
</dbReference>
<proteinExistence type="predicted"/>
<name>A0ABV9MZ21_9ENTE</name>
<gene>
    <name evidence="2" type="ORF">ACFO5I_09805</name>
</gene>